<keyword evidence="6" id="KW-1185">Reference proteome</keyword>
<keyword evidence="2" id="KW-0067">ATP-binding</keyword>
<dbReference type="PANTHER" id="PTHR11933:SF6">
    <property type="entry name" value="THIL AANH DOMAIN-CONTAINING PROTEIN"/>
    <property type="match status" value="1"/>
</dbReference>
<name>A0A370DD37_9GAMM</name>
<evidence type="ECO:0000313" key="6">
    <source>
        <dbReference type="Proteomes" id="UP000254266"/>
    </source>
</evidence>
<dbReference type="InterPro" id="IPR059101">
    <property type="entry name" value="NFACT-R_2"/>
</dbReference>
<dbReference type="AlphaFoldDB" id="A0A370DD37"/>
<dbReference type="GO" id="GO:0032259">
    <property type="term" value="P:methylation"/>
    <property type="evidence" value="ECO:0007669"/>
    <property type="project" value="UniProtKB-KW"/>
</dbReference>
<dbReference type="EMBL" id="QFXC01000011">
    <property type="protein sequence ID" value="RDH82818.1"/>
    <property type="molecule type" value="Genomic_DNA"/>
</dbReference>
<proteinExistence type="predicted"/>
<organism evidence="5 6">
    <name type="scientific">endosymbiont of Galathealinum brachiosum</name>
    <dbReference type="NCBI Taxonomy" id="2200906"/>
    <lineage>
        <taxon>Bacteria</taxon>
        <taxon>Pseudomonadati</taxon>
        <taxon>Pseudomonadota</taxon>
        <taxon>Gammaproteobacteria</taxon>
        <taxon>sulfur-oxidizing symbionts</taxon>
    </lineage>
</organism>
<dbReference type="Proteomes" id="UP000254266">
    <property type="component" value="Unassembled WGS sequence"/>
</dbReference>
<dbReference type="Gene3D" id="3.40.50.620">
    <property type="entry name" value="HUPs"/>
    <property type="match status" value="1"/>
</dbReference>
<dbReference type="Pfam" id="PF02568">
    <property type="entry name" value="ThiI"/>
    <property type="match status" value="1"/>
</dbReference>
<gene>
    <name evidence="5" type="ORF">DIZ80_11135</name>
</gene>
<evidence type="ECO:0000313" key="5">
    <source>
        <dbReference type="EMBL" id="RDH82818.1"/>
    </source>
</evidence>
<accession>A0A370DD37</accession>
<dbReference type="GO" id="GO:0004810">
    <property type="term" value="F:CCA tRNA nucleotidyltransferase activity"/>
    <property type="evidence" value="ECO:0007669"/>
    <property type="project" value="InterPro"/>
</dbReference>
<dbReference type="PANTHER" id="PTHR11933">
    <property type="entry name" value="TRNA 5-METHYLAMINOMETHYL-2-THIOURIDYLATE -METHYLTRANSFERASE"/>
    <property type="match status" value="1"/>
</dbReference>
<dbReference type="InterPro" id="IPR020536">
    <property type="entry name" value="ThiI_AANH"/>
</dbReference>
<protein>
    <submittedName>
        <fullName evidence="5">tRNA (5-methylaminomethyl-2-thiouridylate)-methyltransferase</fullName>
    </submittedName>
</protein>
<evidence type="ECO:0000256" key="1">
    <source>
        <dbReference type="ARBA" id="ARBA00022741"/>
    </source>
</evidence>
<dbReference type="Pfam" id="PF18297">
    <property type="entry name" value="NFACT-R_2"/>
    <property type="match status" value="1"/>
</dbReference>
<dbReference type="GO" id="GO:0008168">
    <property type="term" value="F:methyltransferase activity"/>
    <property type="evidence" value="ECO:0007669"/>
    <property type="project" value="UniProtKB-KW"/>
</dbReference>
<comment type="caution">
    <text evidence="5">The sequence shown here is derived from an EMBL/GenBank/DDBJ whole genome shotgun (WGS) entry which is preliminary data.</text>
</comment>
<evidence type="ECO:0000259" key="4">
    <source>
        <dbReference type="Pfam" id="PF18297"/>
    </source>
</evidence>
<keyword evidence="1" id="KW-0547">Nucleotide-binding</keyword>
<evidence type="ECO:0000256" key="2">
    <source>
        <dbReference type="ARBA" id="ARBA00022840"/>
    </source>
</evidence>
<feature type="domain" description="Thil AANH" evidence="3">
    <location>
        <begin position="4"/>
        <end position="160"/>
    </location>
</feature>
<dbReference type="InterPro" id="IPR014729">
    <property type="entry name" value="Rossmann-like_a/b/a_fold"/>
</dbReference>
<dbReference type="SUPFAM" id="SSF52402">
    <property type="entry name" value="Adenine nucleotide alpha hydrolases-like"/>
    <property type="match status" value="1"/>
</dbReference>
<feature type="domain" description="NFACT protein RNA binding" evidence="4">
    <location>
        <begin position="244"/>
        <end position="346"/>
    </location>
</feature>
<dbReference type="GO" id="GO:0005524">
    <property type="term" value="F:ATP binding"/>
    <property type="evidence" value="ECO:0007669"/>
    <property type="project" value="UniProtKB-KW"/>
</dbReference>
<evidence type="ECO:0000259" key="3">
    <source>
        <dbReference type="Pfam" id="PF02568"/>
    </source>
</evidence>
<sequence length="347" mass="39083">MSQQRKAVALISGGLDSLLAARAMLEQGIHVEGINFFTGFCVEGHTHAIRKKDKSKPKRNNALWSAEQLGIKLHIIDIVEEYKDVLLNPKHGYGKNMNPCLDCKIFMVNKAKQWAEENGFDFIITGEVIGQRPMSQRKDTMPVISKESGADDRLLRPLCAQNLPETLPEKEGWVKRDELFAFSGRNRKPQMELAKQYGFEDYAKPAGGCCFLTDENYSAKLVDLWDARGNREYEMDDIMLLKVGRHVRPAAHYKLIIGREDGENKFLQGYKNSYITFKTMDCPGPLTLLDGVASDADLEFAARIAARFSQGRNSDSVTIEARRTNGDTSTLVVKPMPASEIDPEWYV</sequence>
<reference evidence="5 6" key="1">
    <citation type="journal article" date="2018" name="ISME J.">
        <title>Endosymbiont genomes yield clues of tubeworm success.</title>
        <authorList>
            <person name="Li Y."/>
            <person name="Liles M.R."/>
            <person name="Halanych K.M."/>
        </authorList>
    </citation>
    <scope>NUCLEOTIDE SEQUENCE [LARGE SCALE GENOMIC DNA]</scope>
    <source>
        <strain evidence="5">A1464</strain>
    </source>
</reference>